<feature type="chain" id="PRO_5030522379" description="Secreted protein" evidence="1">
    <location>
        <begin position="25"/>
        <end position="128"/>
    </location>
</feature>
<proteinExistence type="predicted"/>
<reference evidence="3" key="1">
    <citation type="journal article" date="2021" name="BMC Genomics">
        <title>Chromosome-level genome assembly and manually-curated proteome of model necrotroph Parastagonospora nodorum Sn15 reveals a genome-wide trove of candidate effector homologs, and redundancy of virulence-related functions within an accessory chromosome.</title>
        <authorList>
            <person name="Bertazzoni S."/>
            <person name="Jones D.A.B."/>
            <person name="Phan H.T."/>
            <person name="Tan K.-C."/>
            <person name="Hane J.K."/>
        </authorList>
    </citation>
    <scope>NUCLEOTIDE SEQUENCE [LARGE SCALE GENOMIC DNA]</scope>
    <source>
        <strain evidence="3">SN15 / ATCC MYA-4574 / FGSC 10173)</strain>
    </source>
</reference>
<protein>
    <recommendedName>
        <fullName evidence="4">Secreted protein</fullName>
    </recommendedName>
</protein>
<evidence type="ECO:0000313" key="2">
    <source>
        <dbReference type="EMBL" id="QRD05242.1"/>
    </source>
</evidence>
<organism evidence="2 3">
    <name type="scientific">Phaeosphaeria nodorum (strain SN15 / ATCC MYA-4574 / FGSC 10173)</name>
    <name type="common">Glume blotch fungus</name>
    <name type="synonym">Parastagonospora nodorum</name>
    <dbReference type="NCBI Taxonomy" id="321614"/>
    <lineage>
        <taxon>Eukaryota</taxon>
        <taxon>Fungi</taxon>
        <taxon>Dikarya</taxon>
        <taxon>Ascomycota</taxon>
        <taxon>Pezizomycotina</taxon>
        <taxon>Dothideomycetes</taxon>
        <taxon>Pleosporomycetidae</taxon>
        <taxon>Pleosporales</taxon>
        <taxon>Pleosporineae</taxon>
        <taxon>Phaeosphaeriaceae</taxon>
        <taxon>Parastagonospora</taxon>
    </lineage>
</organism>
<dbReference type="EMBL" id="CP069040">
    <property type="protein sequence ID" value="QRD05242.1"/>
    <property type="molecule type" value="Genomic_DNA"/>
</dbReference>
<gene>
    <name evidence="2" type="ORF">JI435_444220</name>
</gene>
<name>A0A7U2I8H6_PHANO</name>
<keyword evidence="3" id="KW-1185">Reference proteome</keyword>
<dbReference type="AlphaFoldDB" id="A0A7U2I8H6"/>
<dbReference type="Proteomes" id="UP000663193">
    <property type="component" value="Chromosome 18"/>
</dbReference>
<evidence type="ECO:0000256" key="1">
    <source>
        <dbReference type="SAM" id="SignalP"/>
    </source>
</evidence>
<evidence type="ECO:0000313" key="3">
    <source>
        <dbReference type="Proteomes" id="UP000663193"/>
    </source>
</evidence>
<evidence type="ECO:0008006" key="4">
    <source>
        <dbReference type="Google" id="ProtNLM"/>
    </source>
</evidence>
<sequence length="128" mass="14164">MQQQRSSILHLRIWLLRVLVQSAGQELLLNSHGPSSSSPSFFAPPSSILEYTPFNLFVLAAEWVFAEQILSCAIVSISAIATHEQSNASSSAFNLSHLSRAAIAHVDLTHMRVSRWRQHNLALTARST</sequence>
<accession>A0A7U2I8H6</accession>
<feature type="signal peptide" evidence="1">
    <location>
        <begin position="1"/>
        <end position="24"/>
    </location>
</feature>
<dbReference type="VEuPathDB" id="FungiDB:JI435_444220"/>
<keyword evidence="1" id="KW-0732">Signal</keyword>